<dbReference type="Gene3D" id="1.25.40.20">
    <property type="entry name" value="Ankyrin repeat-containing domain"/>
    <property type="match status" value="1"/>
</dbReference>
<accession>A0A9P1FG82</accession>
<dbReference type="PANTHER" id="PTHR45920:SF7">
    <property type="entry name" value="FORMIN-G"/>
    <property type="match status" value="1"/>
</dbReference>
<dbReference type="EMBL" id="CAMXCT010000178">
    <property type="protein sequence ID" value="CAI3975063.1"/>
    <property type="molecule type" value="Genomic_DNA"/>
</dbReference>
<feature type="coiled-coil region" evidence="2">
    <location>
        <begin position="1609"/>
        <end position="1679"/>
    </location>
</feature>
<comment type="caution">
    <text evidence="5">The sequence shown here is derived from an EMBL/GenBank/DDBJ whole genome shotgun (WGS) entry which is preliminary data.</text>
</comment>
<feature type="compositionally biased region" description="Basic and acidic residues" evidence="3">
    <location>
        <begin position="1183"/>
        <end position="1192"/>
    </location>
</feature>
<reference evidence="5" key="1">
    <citation type="submission" date="2022-10" db="EMBL/GenBank/DDBJ databases">
        <authorList>
            <person name="Chen Y."/>
            <person name="Dougan E. K."/>
            <person name="Chan C."/>
            <person name="Rhodes N."/>
            <person name="Thang M."/>
        </authorList>
    </citation>
    <scope>NUCLEOTIDE SEQUENCE</scope>
</reference>
<dbReference type="PROSITE" id="PS51444">
    <property type="entry name" value="FH2"/>
    <property type="match status" value="1"/>
</dbReference>
<evidence type="ECO:0000313" key="5">
    <source>
        <dbReference type="EMBL" id="CAI3975063.1"/>
    </source>
</evidence>
<evidence type="ECO:0000256" key="3">
    <source>
        <dbReference type="SAM" id="MobiDB-lite"/>
    </source>
</evidence>
<dbReference type="InterPro" id="IPR002110">
    <property type="entry name" value="Ankyrin_rpt"/>
</dbReference>
<dbReference type="SMART" id="SM00498">
    <property type="entry name" value="FH2"/>
    <property type="match status" value="1"/>
</dbReference>
<feature type="region of interest" description="Disordered" evidence="3">
    <location>
        <begin position="623"/>
        <end position="733"/>
    </location>
</feature>
<organism evidence="5">
    <name type="scientific">Cladocopium goreaui</name>
    <dbReference type="NCBI Taxonomy" id="2562237"/>
    <lineage>
        <taxon>Eukaryota</taxon>
        <taxon>Sar</taxon>
        <taxon>Alveolata</taxon>
        <taxon>Dinophyceae</taxon>
        <taxon>Suessiales</taxon>
        <taxon>Symbiodiniaceae</taxon>
        <taxon>Cladocopium</taxon>
    </lineage>
</organism>
<evidence type="ECO:0000313" key="8">
    <source>
        <dbReference type="Proteomes" id="UP001152797"/>
    </source>
</evidence>
<name>A0A9P1FG82_9DINO</name>
<feature type="compositionally biased region" description="Low complexity" evidence="3">
    <location>
        <begin position="807"/>
        <end position="817"/>
    </location>
</feature>
<feature type="compositionally biased region" description="Polar residues" evidence="3">
    <location>
        <begin position="693"/>
        <end position="704"/>
    </location>
</feature>
<dbReference type="Proteomes" id="UP001152797">
    <property type="component" value="Unassembled WGS sequence"/>
</dbReference>
<dbReference type="PANTHER" id="PTHR45920">
    <property type="entry name" value="FORMIN HOMOLOGY 2 DOMAIN CONTAINING, ISOFORM I"/>
    <property type="match status" value="1"/>
</dbReference>
<evidence type="ECO:0000256" key="2">
    <source>
        <dbReference type="SAM" id="Coils"/>
    </source>
</evidence>
<dbReference type="SUPFAM" id="SSF101447">
    <property type="entry name" value="Formin homology 2 domain (FH2 domain)"/>
    <property type="match status" value="1"/>
</dbReference>
<dbReference type="EMBL" id="CAMXCT030000178">
    <property type="protein sequence ID" value="CAL4762375.1"/>
    <property type="molecule type" value="Genomic_DNA"/>
</dbReference>
<dbReference type="Gene3D" id="1.20.58.2220">
    <property type="entry name" value="Formin, FH2 domain"/>
    <property type="match status" value="1"/>
</dbReference>
<feature type="domain" description="FH2" evidence="4">
    <location>
        <begin position="1301"/>
        <end position="1695"/>
    </location>
</feature>
<keyword evidence="1" id="KW-0040">ANK repeat</keyword>
<feature type="compositionally biased region" description="Low complexity" evidence="3">
    <location>
        <begin position="773"/>
        <end position="786"/>
    </location>
</feature>
<gene>
    <name evidence="5" type="ORF">C1SCF055_LOCUS3425</name>
</gene>
<dbReference type="SUPFAM" id="SSF48403">
    <property type="entry name" value="Ankyrin repeat"/>
    <property type="match status" value="1"/>
</dbReference>
<evidence type="ECO:0000313" key="6">
    <source>
        <dbReference type="EMBL" id="CAL1128438.1"/>
    </source>
</evidence>
<dbReference type="OrthoDB" id="1668162at2759"/>
<sequence>MGKATAGRPFVARVLLPEGREVEFSLDHGPLQEQVANLCETHGIDYDEDENLKVLVMECPFGSSTVDVVLGHLSDLEILPRRSPFHLLDGLQLAERQLQDLDDAMSRGATSSSEGVATAVKVLLQSIHQNEIFAQEVIAQAGIPLLLQALLTPAAELAALAVAELLHYDSGAEYCEENKEEVFSEETLEALVNLSLKGAKSCFALLALLLLIHRGDVLRSLRPQMPQLLAVAAEEENCALMLLKVIQDAVEELKLARKDEDLEISFFFFGDEQARTLQEKLTPQMLQPYLVEEVLSSSLHAACCQLQRDSFAEQNRSLRSKAEGLRSKVLQETQQDLTIRRLEEKIRRCDVAMTKMLEFVEVSDHPQMEQWLQDMLRKGFDAMPLWPKGQTPLHYFAMYMEDERLLELLLSLGCPVERRDSDGLTAAQRATQRGRHDLALLIDGYAEEPQLDSPMPVSSFIQLGNDEKIDAEVEEEATLKEAAERCQGYLHKYPTSGHSFWRKTQKRYFALRCYRKAKAPGRLATPGTFSSGLCWELGYWESEEAFRDPGQEPKNTVEMSEVISISQVSESAEAGIQITYREGGNQRELLAVAKDSKEMPSATDAEAWCQRLQYFSKLLKDSESARTKRRPVTRPGVAATGGTPPVKRPEAAPVVPTVPMPELPASPVTEELSSFLGEPLPAPRRSDLHLRSDGSSTFGSNMASRKSVRKGPRRERAVSRWNDEDDAEAASSRVQEFRIGSFSSAVGDGERRSSLEDMYSFALELLPSSWRRSLSRSRSSLPRSSLTEVTSETSDEMPMLSDFLEGSAASASTAVEANARHTEPEEQASEESKTADSSSHRQLRPEPTAVEEDETAKVAKDESAESAPKAGKGPAKGGKSKGPPAPSKGIDSGATATEGDQEAKVAGGESVEAALTTGKGPAKGGKSKGPPAISKGGDSGATGTEGDEEAKVAGEESFEAALTTGKGPAKGGKSKGPPAPSKGGDSGATATEGDEEAKVAGEESVEAALTTGKGPAKGGKSKGPLAISKGGDSGATATEGDEVAKVAGEESVEAAPKAGKGPAKGGKSKGPPALSKGGDSGATATEGEDAAKLAAEESAEPASKAGKGPAKGGKSKGPPAPSKGGDSGATSAEGDEAAKVAGDESAEPAPKAGKGPAKGGKSKGPPAPSKGGDSGATAAEGDEAAKVAKDESAEPAPKAGKGPAKGGKSKGPPAPSKGGDSGATEGDEAAKVAKDESAEPAPKAGKGPAKGGKSKGPLAPNKGGASSPPSADAGAKGGKGPAKGPSKGKGKGKGKEEVKLRQPKIKPTQSMKQLWWTRFLLGRHLKEGETIWDVAGEEDVTLQCQVVENRFGRGSAAVKSEEKTTAKKEKETLKAIRIITDPNLIVGKEAAIRNLPASPDVAKALMKLDSLVLTPSHLAVIKEHACPQPAQVAQLEEALRENPGVPLALPEEYMWQISRIPAFQARISCWSFLLNYKETASSCGVMFSEFTKIQRAIRNSQMLQKLLALILAVGNYLNGGTERGQADGFDLETLTKLDSVKDNVVQSRDARHLIFEMFFCGSQDMGQLAKESSASFYDRGEQLLEELGPLMKSVSRAVQRDAEGTLKMMKIVRVGLEEAEESLRELTTQLSEQQEALQMALELTTDPVDPLKVHMVKDLALATEEIKVLEGNAARCREDYMKLLKYFNHSGMKSSDFILLWDNLLIPEDIMLAIPLSTLKKHIFPRFCSPSVVPGLNDLLLLWGFRSAEQKPVRKSGTRVRRKPRRERVPTPAMVDVSAVARARRVGIHWLSVSRRRRAGHLAA</sequence>
<dbReference type="PROSITE" id="PS50088">
    <property type="entry name" value="ANK_REPEAT"/>
    <property type="match status" value="1"/>
</dbReference>
<dbReference type="Gene3D" id="2.30.29.30">
    <property type="entry name" value="Pleckstrin-homology domain (PH domain)/Phosphotyrosine-binding domain (PTB)"/>
    <property type="match status" value="1"/>
</dbReference>
<dbReference type="GO" id="GO:0051015">
    <property type="term" value="F:actin filament binding"/>
    <property type="evidence" value="ECO:0007669"/>
    <property type="project" value="TreeGrafter"/>
</dbReference>
<keyword evidence="2" id="KW-0175">Coiled coil</keyword>
<dbReference type="InterPro" id="IPR015425">
    <property type="entry name" value="FH2_Formin"/>
</dbReference>
<dbReference type="InterPro" id="IPR011993">
    <property type="entry name" value="PH-like_dom_sf"/>
</dbReference>
<dbReference type="EMBL" id="CAMXCT020000178">
    <property type="protein sequence ID" value="CAL1128438.1"/>
    <property type="molecule type" value="Genomic_DNA"/>
</dbReference>
<dbReference type="GO" id="GO:0030866">
    <property type="term" value="P:cortical actin cytoskeleton organization"/>
    <property type="evidence" value="ECO:0007669"/>
    <property type="project" value="TreeGrafter"/>
</dbReference>
<protein>
    <submittedName>
        <fullName evidence="7">Formin (Limb deformity protein)</fullName>
    </submittedName>
</protein>
<feature type="compositionally biased region" description="Basic and acidic residues" evidence="3">
    <location>
        <begin position="1228"/>
        <end position="1237"/>
    </location>
</feature>
<reference evidence="6" key="2">
    <citation type="submission" date="2024-04" db="EMBL/GenBank/DDBJ databases">
        <authorList>
            <person name="Chen Y."/>
            <person name="Shah S."/>
            <person name="Dougan E. K."/>
            <person name="Thang M."/>
            <person name="Chan C."/>
        </authorList>
    </citation>
    <scope>NUCLEOTIDE SEQUENCE [LARGE SCALE GENOMIC DNA]</scope>
</reference>
<feature type="compositionally biased region" description="Basic and acidic residues" evidence="3">
    <location>
        <begin position="818"/>
        <end position="834"/>
    </location>
</feature>
<evidence type="ECO:0000259" key="4">
    <source>
        <dbReference type="PROSITE" id="PS51444"/>
    </source>
</evidence>
<feature type="region of interest" description="Disordered" evidence="3">
    <location>
        <begin position="773"/>
        <end position="1306"/>
    </location>
</feature>
<dbReference type="GO" id="GO:0005737">
    <property type="term" value="C:cytoplasm"/>
    <property type="evidence" value="ECO:0007669"/>
    <property type="project" value="TreeGrafter"/>
</dbReference>
<dbReference type="PROSITE" id="PS50297">
    <property type="entry name" value="ANK_REP_REGION"/>
    <property type="match status" value="1"/>
</dbReference>
<dbReference type="Pfam" id="PF02181">
    <property type="entry name" value="FH2"/>
    <property type="match status" value="1"/>
</dbReference>
<feature type="repeat" description="ANK" evidence="1">
    <location>
        <begin position="388"/>
        <end position="421"/>
    </location>
</feature>
<dbReference type="InterPro" id="IPR042201">
    <property type="entry name" value="FH2_Formin_sf"/>
</dbReference>
<feature type="compositionally biased region" description="Low complexity" evidence="3">
    <location>
        <begin position="1255"/>
        <end position="1274"/>
    </location>
</feature>
<evidence type="ECO:0000256" key="1">
    <source>
        <dbReference type="PROSITE-ProRule" id="PRU00023"/>
    </source>
</evidence>
<evidence type="ECO:0000313" key="7">
    <source>
        <dbReference type="EMBL" id="CAL4762375.1"/>
    </source>
</evidence>
<dbReference type="InterPro" id="IPR036770">
    <property type="entry name" value="Ankyrin_rpt-contain_sf"/>
</dbReference>
<dbReference type="GO" id="GO:0005856">
    <property type="term" value="C:cytoskeleton"/>
    <property type="evidence" value="ECO:0007669"/>
    <property type="project" value="TreeGrafter"/>
</dbReference>
<proteinExistence type="predicted"/>
<keyword evidence="8" id="KW-1185">Reference proteome</keyword>